<sequence length="55" mass="6110">MVTTNKKSAPKKELQFTKIMNGANGYFAYDNWNKKYVYHVTKDPVSAVAGVLANG</sequence>
<dbReference type="NCBIfam" id="NF033837">
    <property type="entry name" value="GarQ_core"/>
    <property type="match status" value="1"/>
</dbReference>
<reference evidence="1" key="2">
    <citation type="submission" date="2023-09" db="EMBL/GenBank/DDBJ databases">
        <authorList>
            <person name="Kim T.W."/>
        </authorList>
    </citation>
    <scope>NUCLEOTIDE SEQUENCE</scope>
    <source>
        <strain evidence="1">KCKM 0438</strain>
    </source>
</reference>
<name>A0AAX4A8S6_LACLC</name>
<reference evidence="1" key="1">
    <citation type="journal article" date="2022" name="Microbiol. Spectr.">
        <title>Optimizing Conditions in the Acid Tolerance Test for Potential Probiotics Using Response Surface Methodology.</title>
        <authorList>
            <person name="Ko H.I."/>
            <person name="Jeong C.H."/>
            <person name="Hong S.W."/>
            <person name="Eun J.B."/>
            <person name="Kim T.W."/>
        </authorList>
    </citation>
    <scope>NUCLEOTIDE SEQUENCE</scope>
    <source>
        <strain evidence="1">KCKM 0438</strain>
    </source>
</reference>
<dbReference type="EMBL" id="CP133787">
    <property type="protein sequence ID" value="WMX69684.1"/>
    <property type="molecule type" value="Genomic_DNA"/>
</dbReference>
<protein>
    <submittedName>
        <fullName evidence="1">Garvicin Q family class II bacteriocin</fullName>
    </submittedName>
</protein>
<gene>
    <name evidence="1" type="ORF">RF668_07205</name>
</gene>
<evidence type="ECO:0000313" key="2">
    <source>
        <dbReference type="Proteomes" id="UP001254658"/>
    </source>
</evidence>
<dbReference type="Proteomes" id="UP001254658">
    <property type="component" value="Chromosome"/>
</dbReference>
<accession>A0AAX4A8S6</accession>
<proteinExistence type="predicted"/>
<dbReference type="RefSeq" id="WP_236683867.1">
    <property type="nucleotide sequence ID" value="NZ_CP070856.1"/>
</dbReference>
<organism evidence="1 2">
    <name type="scientific">Lactococcus lactis subsp. cremoris</name>
    <name type="common">Streptococcus cremoris</name>
    <dbReference type="NCBI Taxonomy" id="1359"/>
    <lineage>
        <taxon>Bacteria</taxon>
        <taxon>Bacillati</taxon>
        <taxon>Bacillota</taxon>
        <taxon>Bacilli</taxon>
        <taxon>Lactobacillales</taxon>
        <taxon>Streptococcaceae</taxon>
        <taxon>Lactococcus</taxon>
    </lineage>
</organism>
<evidence type="ECO:0000313" key="1">
    <source>
        <dbReference type="EMBL" id="WMX69684.1"/>
    </source>
</evidence>
<dbReference type="AlphaFoldDB" id="A0AAX4A8S6"/>